<reference evidence="5" key="1">
    <citation type="journal article" date="2014" name="Int. J. Syst. Evol. Microbiol.">
        <title>Complete genome sequence of Corynebacterium casei LMG S-19264T (=DSM 44701T), isolated from a smear-ripened cheese.</title>
        <authorList>
            <consortium name="US DOE Joint Genome Institute (JGI-PGF)"/>
            <person name="Walter F."/>
            <person name="Albersmeier A."/>
            <person name="Kalinowski J."/>
            <person name="Ruckert C."/>
        </authorList>
    </citation>
    <scope>NUCLEOTIDE SEQUENCE</scope>
    <source>
        <strain evidence="5">CGMCC 1.7086</strain>
    </source>
</reference>
<evidence type="ECO:0000259" key="4">
    <source>
        <dbReference type="Pfam" id="PF04715"/>
    </source>
</evidence>
<dbReference type="GO" id="GO:0009396">
    <property type="term" value="P:folic acid-containing compound biosynthetic process"/>
    <property type="evidence" value="ECO:0007669"/>
    <property type="project" value="InterPro"/>
</dbReference>
<dbReference type="InterPro" id="IPR019999">
    <property type="entry name" value="Anth_synth_I-like"/>
</dbReference>
<evidence type="ECO:0000259" key="3">
    <source>
        <dbReference type="Pfam" id="PF00425"/>
    </source>
</evidence>
<evidence type="ECO:0000313" key="5">
    <source>
        <dbReference type="EMBL" id="GGO72567.1"/>
    </source>
</evidence>
<comment type="caution">
    <text evidence="5">The sequence shown here is derived from an EMBL/GenBank/DDBJ whole genome shotgun (WGS) entry which is preliminary data.</text>
</comment>
<evidence type="ECO:0000256" key="2">
    <source>
        <dbReference type="ARBA" id="ARBA00022679"/>
    </source>
</evidence>
<dbReference type="SUPFAM" id="SSF56322">
    <property type="entry name" value="ADC synthase"/>
    <property type="match status" value="1"/>
</dbReference>
<accession>A0A918DKP7</accession>
<keyword evidence="2" id="KW-0808">Transferase</keyword>
<feature type="domain" description="Chorismate-utilising enzyme C-terminal" evidence="3">
    <location>
        <begin position="189"/>
        <end position="442"/>
    </location>
</feature>
<dbReference type="NCBIfam" id="TIGR00553">
    <property type="entry name" value="pabB"/>
    <property type="match status" value="1"/>
</dbReference>
<dbReference type="GO" id="GO:0000162">
    <property type="term" value="P:L-tryptophan biosynthetic process"/>
    <property type="evidence" value="ECO:0007669"/>
    <property type="project" value="TreeGrafter"/>
</dbReference>
<evidence type="ECO:0000256" key="1">
    <source>
        <dbReference type="ARBA" id="ARBA00013139"/>
    </source>
</evidence>
<sequence>MNTTLLPDNLPILNLFAHFAHQPWALLLDSAQSQHENGRYDILLANPVAHIQTFEGTSQIWQRSTDSVEYRSADPLSLVDALNSALFPDIEHLNAPFTCGAAGYFSYDLGRCFEVLPAKAEKDIQAPDMAVGFYSWAVVKDNHTGQTRLYAHPDHPAPSAEELIAQLDKPAKNAGKFSLTGDWQANMSEAEYLQKLARIHDYLLAGDCYQVNLAQRFSAPYQGDEWLAYLTLRASNQAPFSAFMRLANTAILSLSPERFLLVDGDKVQTKPIKGTRPRHQDAAQDAILANELRQADKDRAENLMIVDLLRNDLSKHCQSGSVNVPKLFDIESFPAVHHLVSTVEGKLNPEASAVDLLRGAFPGGSITGAPKIRAMQVIDELEPHSRHLYCGSIGYLSAQGRMDTSICIRTLICENQRIHCWAGGGIVLDSQPQAEYQETLHKVNKILPVLATVSASGRSDKE</sequence>
<dbReference type="InterPro" id="IPR006805">
    <property type="entry name" value="Anth_synth_I_N"/>
</dbReference>
<name>A0A918DKP7_9ALTE</name>
<dbReference type="Proteomes" id="UP000606935">
    <property type="component" value="Unassembled WGS sequence"/>
</dbReference>
<dbReference type="AlphaFoldDB" id="A0A918DKP7"/>
<organism evidence="5 6">
    <name type="scientific">Bowmanella pacifica</name>
    <dbReference type="NCBI Taxonomy" id="502051"/>
    <lineage>
        <taxon>Bacteria</taxon>
        <taxon>Pseudomonadati</taxon>
        <taxon>Pseudomonadota</taxon>
        <taxon>Gammaproteobacteria</taxon>
        <taxon>Alteromonadales</taxon>
        <taxon>Alteromonadaceae</taxon>
        <taxon>Bowmanella</taxon>
    </lineage>
</organism>
<dbReference type="PRINTS" id="PR00095">
    <property type="entry name" value="ANTSNTHASEI"/>
</dbReference>
<dbReference type="InterPro" id="IPR005802">
    <property type="entry name" value="ADC_synth_comp_1"/>
</dbReference>
<dbReference type="Pfam" id="PF04715">
    <property type="entry name" value="Anth_synt_I_N"/>
    <property type="match status" value="1"/>
</dbReference>
<feature type="domain" description="Anthranilate synthase component I N-terminal" evidence="4">
    <location>
        <begin position="9"/>
        <end position="147"/>
    </location>
</feature>
<dbReference type="RefSeq" id="WP_229702243.1">
    <property type="nucleotide sequence ID" value="NZ_BMLS01000005.1"/>
</dbReference>
<dbReference type="InterPro" id="IPR005801">
    <property type="entry name" value="ADC_synthase"/>
</dbReference>
<dbReference type="PANTHER" id="PTHR11236:SF50">
    <property type="entry name" value="AMINODEOXYCHORISMATE SYNTHASE COMPONENT 1"/>
    <property type="match status" value="1"/>
</dbReference>
<dbReference type="EMBL" id="BMLS01000005">
    <property type="protein sequence ID" value="GGO72567.1"/>
    <property type="molecule type" value="Genomic_DNA"/>
</dbReference>
<keyword evidence="6" id="KW-1185">Reference proteome</keyword>
<dbReference type="Pfam" id="PF00425">
    <property type="entry name" value="Chorismate_bind"/>
    <property type="match status" value="1"/>
</dbReference>
<evidence type="ECO:0000313" key="6">
    <source>
        <dbReference type="Proteomes" id="UP000606935"/>
    </source>
</evidence>
<dbReference type="InterPro" id="IPR015890">
    <property type="entry name" value="Chorismate_C"/>
</dbReference>
<proteinExistence type="predicted"/>
<dbReference type="Gene3D" id="3.60.120.10">
    <property type="entry name" value="Anthranilate synthase"/>
    <property type="match status" value="1"/>
</dbReference>
<dbReference type="EC" id="2.6.1.85" evidence="1"/>
<dbReference type="GO" id="GO:0046820">
    <property type="term" value="F:4-amino-4-deoxychorismate synthase activity"/>
    <property type="evidence" value="ECO:0007669"/>
    <property type="project" value="UniProtKB-EC"/>
</dbReference>
<protein>
    <recommendedName>
        <fullName evidence="1">aminodeoxychorismate synthase</fullName>
        <ecNumber evidence="1">2.6.1.85</ecNumber>
    </recommendedName>
</protein>
<reference evidence="5" key="2">
    <citation type="submission" date="2020-09" db="EMBL/GenBank/DDBJ databases">
        <authorList>
            <person name="Sun Q."/>
            <person name="Zhou Y."/>
        </authorList>
    </citation>
    <scope>NUCLEOTIDE SEQUENCE</scope>
    <source>
        <strain evidence="5">CGMCC 1.7086</strain>
    </source>
</reference>
<dbReference type="PANTHER" id="PTHR11236">
    <property type="entry name" value="AMINOBENZOATE/ANTHRANILATE SYNTHASE"/>
    <property type="match status" value="1"/>
</dbReference>
<gene>
    <name evidence="5" type="ORF">GCM10010982_31000</name>
</gene>